<sequence length="137" mass="14553">MLNLADPILEDGFIGYAILPPQGSDPVDGSPITVVGWGYVEEDESGRSDVLRKVSIPVVSRDECQVAYPSSNITENMFCAGTCGKGSCDYDSGGPVIDRVTGEVVGLVSWGTSCVGSDYPGVYVRVGNFVEYITSSW</sequence>
<evidence type="ECO:0000256" key="3">
    <source>
        <dbReference type="ARBA" id="ARBA00022670"/>
    </source>
</evidence>
<dbReference type="SUPFAM" id="SSF50494">
    <property type="entry name" value="Trypsin-like serine proteases"/>
    <property type="match status" value="1"/>
</dbReference>
<dbReference type="Gene3D" id="2.40.10.10">
    <property type="entry name" value="Trypsin-like serine proteases"/>
    <property type="match status" value="1"/>
</dbReference>
<dbReference type="PROSITE" id="PS50240">
    <property type="entry name" value="TRYPSIN_DOM"/>
    <property type="match status" value="1"/>
</dbReference>
<evidence type="ECO:0000256" key="4">
    <source>
        <dbReference type="ARBA" id="ARBA00022801"/>
    </source>
</evidence>
<feature type="domain" description="Peptidase S1" evidence="5">
    <location>
        <begin position="1"/>
        <end position="137"/>
    </location>
</feature>
<gene>
    <name evidence="6" type="ORF">CLO192961_LOCUS300497</name>
</gene>
<protein>
    <recommendedName>
        <fullName evidence="5">Peptidase S1 domain-containing protein</fullName>
    </recommendedName>
</protein>
<dbReference type="InterPro" id="IPR050127">
    <property type="entry name" value="Serine_Proteases_S1"/>
</dbReference>
<evidence type="ECO:0000313" key="7">
    <source>
        <dbReference type="Proteomes" id="UP000766486"/>
    </source>
</evidence>
<proteinExistence type="predicted"/>
<reference evidence="6 7" key="1">
    <citation type="submission" date="2019-06" db="EMBL/GenBank/DDBJ databases">
        <authorList>
            <person name="Broberg M."/>
        </authorList>
    </citation>
    <scope>NUCLEOTIDE SEQUENCE [LARGE SCALE GENOMIC DNA]</scope>
</reference>
<dbReference type="SMART" id="SM00020">
    <property type="entry name" value="Tryp_SPc"/>
    <property type="match status" value="1"/>
</dbReference>
<comment type="caution">
    <text evidence="6">The sequence shown here is derived from an EMBL/GenBank/DDBJ whole genome shotgun (WGS) entry which is preliminary data.</text>
</comment>
<evidence type="ECO:0000256" key="2">
    <source>
        <dbReference type="ARBA" id="ARBA00022525"/>
    </source>
</evidence>
<keyword evidence="3" id="KW-0645">Protease</keyword>
<keyword evidence="2" id="KW-0964">Secreted</keyword>
<keyword evidence="4" id="KW-0378">Hydrolase</keyword>
<dbReference type="InterPro" id="IPR043504">
    <property type="entry name" value="Peptidase_S1_PA_chymotrypsin"/>
</dbReference>
<evidence type="ECO:0000259" key="5">
    <source>
        <dbReference type="PROSITE" id="PS50240"/>
    </source>
</evidence>
<dbReference type="InterPro" id="IPR009003">
    <property type="entry name" value="Peptidase_S1_PA"/>
</dbReference>
<dbReference type="EMBL" id="CABFNS010000830">
    <property type="protein sequence ID" value="VUC31188.1"/>
    <property type="molecule type" value="Genomic_DNA"/>
</dbReference>
<dbReference type="InterPro" id="IPR001254">
    <property type="entry name" value="Trypsin_dom"/>
</dbReference>
<evidence type="ECO:0000313" key="6">
    <source>
        <dbReference type="EMBL" id="VUC31188.1"/>
    </source>
</evidence>
<comment type="subcellular location">
    <subcellularLocation>
        <location evidence="1">Secreted</location>
    </subcellularLocation>
</comment>
<keyword evidence="7" id="KW-1185">Reference proteome</keyword>
<dbReference type="Proteomes" id="UP000766486">
    <property type="component" value="Unassembled WGS sequence"/>
</dbReference>
<dbReference type="Pfam" id="PF00089">
    <property type="entry name" value="Trypsin"/>
    <property type="match status" value="1"/>
</dbReference>
<dbReference type="CDD" id="cd00190">
    <property type="entry name" value="Tryp_SPc"/>
    <property type="match status" value="1"/>
</dbReference>
<organism evidence="6 7">
    <name type="scientific">Bionectria ochroleuca</name>
    <name type="common">Gliocladium roseum</name>
    <dbReference type="NCBI Taxonomy" id="29856"/>
    <lineage>
        <taxon>Eukaryota</taxon>
        <taxon>Fungi</taxon>
        <taxon>Dikarya</taxon>
        <taxon>Ascomycota</taxon>
        <taxon>Pezizomycotina</taxon>
        <taxon>Sordariomycetes</taxon>
        <taxon>Hypocreomycetidae</taxon>
        <taxon>Hypocreales</taxon>
        <taxon>Bionectriaceae</taxon>
        <taxon>Clonostachys</taxon>
    </lineage>
</organism>
<dbReference type="PANTHER" id="PTHR24264:SF65">
    <property type="entry name" value="SRCR DOMAIN-CONTAINING PROTEIN"/>
    <property type="match status" value="1"/>
</dbReference>
<evidence type="ECO:0000256" key="1">
    <source>
        <dbReference type="ARBA" id="ARBA00004613"/>
    </source>
</evidence>
<accession>A0ABY6UME8</accession>
<dbReference type="PANTHER" id="PTHR24264">
    <property type="entry name" value="TRYPSIN-RELATED"/>
    <property type="match status" value="1"/>
</dbReference>
<name>A0ABY6UME8_BIOOC</name>